<protein>
    <submittedName>
        <fullName evidence="2">FBA_2 domain-containing protein</fullName>
    </submittedName>
</protein>
<accession>A0A7E4UWA1</accession>
<organism evidence="1 2">
    <name type="scientific">Panagrellus redivivus</name>
    <name type="common">Microworm</name>
    <dbReference type="NCBI Taxonomy" id="6233"/>
    <lineage>
        <taxon>Eukaryota</taxon>
        <taxon>Metazoa</taxon>
        <taxon>Ecdysozoa</taxon>
        <taxon>Nematoda</taxon>
        <taxon>Chromadorea</taxon>
        <taxon>Rhabditida</taxon>
        <taxon>Tylenchina</taxon>
        <taxon>Panagrolaimomorpha</taxon>
        <taxon>Panagrolaimoidea</taxon>
        <taxon>Panagrolaimidae</taxon>
        <taxon>Panagrellus</taxon>
    </lineage>
</organism>
<reference evidence="1" key="1">
    <citation type="journal article" date="2013" name="Genetics">
        <title>The draft genome and transcriptome of Panagrellus redivivus are shaped by the harsh demands of a free-living lifestyle.</title>
        <authorList>
            <person name="Srinivasan J."/>
            <person name="Dillman A.R."/>
            <person name="Macchietto M.G."/>
            <person name="Heikkinen L."/>
            <person name="Lakso M."/>
            <person name="Fracchia K.M."/>
            <person name="Antoshechkin I."/>
            <person name="Mortazavi A."/>
            <person name="Wong G."/>
            <person name="Sternberg P.W."/>
        </authorList>
    </citation>
    <scope>NUCLEOTIDE SEQUENCE [LARGE SCALE GENOMIC DNA]</scope>
    <source>
        <strain evidence="1">MT8872</strain>
    </source>
</reference>
<reference evidence="2" key="2">
    <citation type="submission" date="2020-10" db="UniProtKB">
        <authorList>
            <consortium name="WormBaseParasite"/>
        </authorList>
    </citation>
    <scope>IDENTIFICATION</scope>
</reference>
<sequence length="229" mass="26433">MTLEINFTNATAGFDVLQKYAASTSRPLNSLTITNAKVTREFLNSWQKATNGYKTSALHVTILNCDFDSVPAYDIGNFCFGFFRSIAMKVEGDVDHFLEALYIDERITQLHNLRIISTTTINIDEGRFLNRIFRPGTLEVVELRGVNFSETFINKLIQRFRESNRATRCVSRLFLGGQIPWPLHQINFQKQKLGSTDRDKYRFKNRFGYYVLDIEYSNNMVDLRIAEGV</sequence>
<proteinExistence type="predicted"/>
<evidence type="ECO:0000313" key="1">
    <source>
        <dbReference type="Proteomes" id="UP000492821"/>
    </source>
</evidence>
<evidence type="ECO:0000313" key="2">
    <source>
        <dbReference type="WBParaSite" id="Pan_g13602.t1"/>
    </source>
</evidence>
<dbReference type="Proteomes" id="UP000492821">
    <property type="component" value="Unassembled WGS sequence"/>
</dbReference>
<name>A0A7E4UWA1_PANRE</name>
<dbReference type="WBParaSite" id="Pan_g13602.t1">
    <property type="protein sequence ID" value="Pan_g13602.t1"/>
    <property type="gene ID" value="Pan_g13602"/>
</dbReference>
<dbReference type="AlphaFoldDB" id="A0A7E4UWA1"/>
<keyword evidence="1" id="KW-1185">Reference proteome</keyword>